<dbReference type="EMBL" id="FQUQ01000001">
    <property type="protein sequence ID" value="SHE53895.1"/>
    <property type="molecule type" value="Genomic_DNA"/>
</dbReference>
<reference evidence="5" key="1">
    <citation type="submission" date="2016-11" db="EMBL/GenBank/DDBJ databases">
        <authorList>
            <person name="Varghese N."/>
            <person name="Submissions S."/>
        </authorList>
    </citation>
    <scope>NUCLEOTIDE SEQUENCE [LARGE SCALE GENOMIC DNA]</scope>
    <source>
        <strain evidence="5">DSM 16990</strain>
    </source>
</reference>
<evidence type="ECO:0000313" key="4">
    <source>
        <dbReference type="EMBL" id="SHE53895.1"/>
    </source>
</evidence>
<dbReference type="InterPro" id="IPR007492">
    <property type="entry name" value="LytTR_DNA-bd_dom"/>
</dbReference>
<dbReference type="Gene3D" id="3.40.50.2300">
    <property type="match status" value="1"/>
</dbReference>
<protein>
    <submittedName>
        <fullName evidence="4">Two component transcriptional regulator, LytTR family</fullName>
    </submittedName>
</protein>
<keyword evidence="1" id="KW-0597">Phosphoprotein</keyword>
<accession>A0A1M4UAZ6</accession>
<dbReference type="SMART" id="SM00448">
    <property type="entry name" value="REC"/>
    <property type="match status" value="1"/>
</dbReference>
<dbReference type="RefSeq" id="WP_073226937.1">
    <property type="nucleotide sequence ID" value="NZ_FQUQ01000001.1"/>
</dbReference>
<dbReference type="InterPro" id="IPR011006">
    <property type="entry name" value="CheY-like_superfamily"/>
</dbReference>
<dbReference type="OrthoDB" id="9787344at2"/>
<gene>
    <name evidence="4" type="ORF">SAMN04488522_101493</name>
</gene>
<dbReference type="PROSITE" id="PS50110">
    <property type="entry name" value="RESPONSE_REGULATORY"/>
    <property type="match status" value="1"/>
</dbReference>
<feature type="domain" description="HTH LytTR-type" evidence="3">
    <location>
        <begin position="133"/>
        <end position="231"/>
    </location>
</feature>
<evidence type="ECO:0000259" key="3">
    <source>
        <dbReference type="PROSITE" id="PS50930"/>
    </source>
</evidence>
<keyword evidence="5" id="KW-1185">Reference proteome</keyword>
<evidence type="ECO:0000313" key="5">
    <source>
        <dbReference type="Proteomes" id="UP000184287"/>
    </source>
</evidence>
<dbReference type="Gene3D" id="2.40.50.1020">
    <property type="entry name" value="LytTr DNA-binding domain"/>
    <property type="match status" value="1"/>
</dbReference>
<proteinExistence type="predicted"/>
<evidence type="ECO:0000259" key="2">
    <source>
        <dbReference type="PROSITE" id="PS50110"/>
    </source>
</evidence>
<dbReference type="InterPro" id="IPR046947">
    <property type="entry name" value="LytR-like"/>
</dbReference>
<dbReference type="STRING" id="288992.SAMN04488522_101493"/>
<name>A0A1M4UAZ6_9SPHI</name>
<evidence type="ECO:0000256" key="1">
    <source>
        <dbReference type="PROSITE-ProRule" id="PRU00169"/>
    </source>
</evidence>
<sequence length="233" mass="26926">MSDKITCIITDDEPYARKGLQGYIEKISFLDLKGSCEDALQLNSLLERQPVDLLFLDIQMPLITGIEFLKTVRNPPKVIFTTAYEQYAIQGFELEVMDYLLKPISYERFLKAATKAKDYFEMSTVSEQGQTYLFLKVNGKFEKIVFADILFIEGMENYVAIHLKDKKIVTHTTIKSLLEKLPARQFIQTHKSYIAGIQKIDTIDGNILHIQKHQVPVSKYLRKVVMETILNHR</sequence>
<dbReference type="Proteomes" id="UP000184287">
    <property type="component" value="Unassembled WGS sequence"/>
</dbReference>
<feature type="modified residue" description="4-aspartylphosphate" evidence="1">
    <location>
        <position position="57"/>
    </location>
</feature>
<dbReference type="SMART" id="SM00850">
    <property type="entry name" value="LytTR"/>
    <property type="match status" value="1"/>
</dbReference>
<dbReference type="Pfam" id="PF00072">
    <property type="entry name" value="Response_reg"/>
    <property type="match status" value="1"/>
</dbReference>
<dbReference type="AlphaFoldDB" id="A0A1M4UAZ6"/>
<organism evidence="4 5">
    <name type="scientific">Pedobacter caeni</name>
    <dbReference type="NCBI Taxonomy" id="288992"/>
    <lineage>
        <taxon>Bacteria</taxon>
        <taxon>Pseudomonadati</taxon>
        <taxon>Bacteroidota</taxon>
        <taxon>Sphingobacteriia</taxon>
        <taxon>Sphingobacteriales</taxon>
        <taxon>Sphingobacteriaceae</taxon>
        <taxon>Pedobacter</taxon>
    </lineage>
</organism>
<dbReference type="PANTHER" id="PTHR37299">
    <property type="entry name" value="TRANSCRIPTIONAL REGULATOR-RELATED"/>
    <property type="match status" value="1"/>
</dbReference>
<dbReference type="SUPFAM" id="SSF52172">
    <property type="entry name" value="CheY-like"/>
    <property type="match status" value="1"/>
</dbReference>
<feature type="domain" description="Response regulatory" evidence="2">
    <location>
        <begin position="6"/>
        <end position="117"/>
    </location>
</feature>
<dbReference type="GO" id="GO:0000156">
    <property type="term" value="F:phosphorelay response regulator activity"/>
    <property type="evidence" value="ECO:0007669"/>
    <property type="project" value="InterPro"/>
</dbReference>
<dbReference type="PROSITE" id="PS50930">
    <property type="entry name" value="HTH_LYTTR"/>
    <property type="match status" value="1"/>
</dbReference>
<dbReference type="PANTHER" id="PTHR37299:SF1">
    <property type="entry name" value="STAGE 0 SPORULATION PROTEIN A HOMOLOG"/>
    <property type="match status" value="1"/>
</dbReference>
<dbReference type="InterPro" id="IPR001789">
    <property type="entry name" value="Sig_transdc_resp-reg_receiver"/>
</dbReference>
<dbReference type="Pfam" id="PF04397">
    <property type="entry name" value="LytTR"/>
    <property type="match status" value="1"/>
</dbReference>
<dbReference type="GO" id="GO:0003677">
    <property type="term" value="F:DNA binding"/>
    <property type="evidence" value="ECO:0007669"/>
    <property type="project" value="InterPro"/>
</dbReference>